<protein>
    <submittedName>
        <fullName evidence="2">Thiolase domain-containing protein</fullName>
    </submittedName>
</protein>
<dbReference type="Gene3D" id="3.40.47.10">
    <property type="match status" value="1"/>
</dbReference>
<sequence length="388" mass="40927">MAGEPVAVVGIGQTRHTAARHDVSIAGLVREAARRALDDAGLDWDGVDAVVIGKAPDFFEGVMMPELYLADALGAVGKPMLRVHTAGSVGGSTALVAAQLVAARVHGTVLTVAFEKQSESNAMWGLSLPVPFQQPLLAGAGGFFAPHVRAYIRRSGAPAGTGSLVAYKDRRNALLNPYAHLHEHDITLEKVRSSPMLWDPIRYSDTCPSSDGACAMVLTDRAGARRAPHPPAWLHGGAMRSEPTLFAGKDFVSPRAGRDCAAEVYRRAGITDPRREIDVAEIYVPFSWYEPMWLENLGFAAEGEGWKLVAAGVTGIGGELPVNPSGGVLSANPIGASGMIRFAEAALQVRGRAGAHQIDGARRALGHAYGGGSQFFAMWLVGTEPPPG</sequence>
<evidence type="ECO:0000313" key="2">
    <source>
        <dbReference type="EMBL" id="GLF96952.1"/>
    </source>
</evidence>
<reference evidence="2 3" key="1">
    <citation type="submission" date="2022-10" db="EMBL/GenBank/DDBJ databases">
        <title>Draft genome sequence of Streptomyces sp. YSPA8.</title>
        <authorList>
            <person name="Moriuchi R."/>
            <person name="Dohra H."/>
            <person name="Yamamura H."/>
            <person name="Kodani S."/>
        </authorList>
    </citation>
    <scope>NUCLEOTIDE SEQUENCE [LARGE SCALE GENOMIC DNA]</scope>
    <source>
        <strain evidence="2 3">YSPA8</strain>
    </source>
</reference>
<gene>
    <name evidence="2" type="ORF">SYYSPA8_21665</name>
</gene>
<dbReference type="PANTHER" id="PTHR42870">
    <property type="entry name" value="ACETYL-COA C-ACETYLTRANSFERASE"/>
    <property type="match status" value="1"/>
</dbReference>
<dbReference type="Pfam" id="PF22691">
    <property type="entry name" value="Thiolase_C_1"/>
    <property type="match status" value="1"/>
</dbReference>
<dbReference type="PIRSF" id="PIRSF000429">
    <property type="entry name" value="Ac-CoA_Ac_transf"/>
    <property type="match status" value="1"/>
</dbReference>
<dbReference type="Proteomes" id="UP001291653">
    <property type="component" value="Unassembled WGS sequence"/>
</dbReference>
<dbReference type="SUPFAM" id="SSF53901">
    <property type="entry name" value="Thiolase-like"/>
    <property type="match status" value="1"/>
</dbReference>
<keyword evidence="3" id="KW-1185">Reference proteome</keyword>
<comment type="caution">
    <text evidence="2">The sequence shown here is derived from an EMBL/GenBank/DDBJ whole genome shotgun (WGS) entry which is preliminary data.</text>
</comment>
<dbReference type="NCBIfam" id="NF006180">
    <property type="entry name" value="PRK08313.1"/>
    <property type="match status" value="1"/>
</dbReference>
<proteinExistence type="predicted"/>
<dbReference type="InterPro" id="IPR002155">
    <property type="entry name" value="Thiolase"/>
</dbReference>
<dbReference type="RefSeq" id="WP_323448965.1">
    <property type="nucleotide sequence ID" value="NZ_BSBI01000009.1"/>
</dbReference>
<dbReference type="InterPro" id="IPR016039">
    <property type="entry name" value="Thiolase-like"/>
</dbReference>
<name>A0ABQ5P372_9ACTN</name>
<feature type="domain" description="Thiolase C-terminal" evidence="1">
    <location>
        <begin position="243"/>
        <end position="372"/>
    </location>
</feature>
<evidence type="ECO:0000259" key="1">
    <source>
        <dbReference type="Pfam" id="PF22691"/>
    </source>
</evidence>
<evidence type="ECO:0000313" key="3">
    <source>
        <dbReference type="Proteomes" id="UP001291653"/>
    </source>
</evidence>
<organism evidence="2 3">
    <name type="scientific">Streptomyces yaizuensis</name>
    <dbReference type="NCBI Taxonomy" id="2989713"/>
    <lineage>
        <taxon>Bacteria</taxon>
        <taxon>Bacillati</taxon>
        <taxon>Actinomycetota</taxon>
        <taxon>Actinomycetes</taxon>
        <taxon>Kitasatosporales</taxon>
        <taxon>Streptomycetaceae</taxon>
        <taxon>Streptomyces</taxon>
    </lineage>
</organism>
<dbReference type="PANTHER" id="PTHR42870:SF1">
    <property type="entry name" value="NON-SPECIFIC LIPID-TRANSFER PROTEIN-LIKE 2"/>
    <property type="match status" value="1"/>
</dbReference>
<dbReference type="EMBL" id="BSBI01000009">
    <property type="protein sequence ID" value="GLF96952.1"/>
    <property type="molecule type" value="Genomic_DNA"/>
</dbReference>
<accession>A0ABQ5P372</accession>
<dbReference type="CDD" id="cd00829">
    <property type="entry name" value="SCP-x_thiolase"/>
    <property type="match status" value="1"/>
</dbReference>
<dbReference type="InterPro" id="IPR055140">
    <property type="entry name" value="Thiolase_C_2"/>
</dbReference>